<name>A0A8T8I221_9PSEU</name>
<dbReference type="EMBL" id="JAFBCL010000001">
    <property type="protein sequence ID" value="MBM7810834.1"/>
    <property type="molecule type" value="Genomic_DNA"/>
</dbReference>
<evidence type="ECO:0000313" key="1">
    <source>
        <dbReference type="EMBL" id="MBM7810834.1"/>
    </source>
</evidence>
<sequence>MSSRFLLPAVLVVAALTAGAGVLARDAYHRPAQAVGDRIAVPSASPVPREAQPGSPAVQLSIDAALHPDGERVREVLQSHFDAINAHDYDRWAGTVTEERVNRTPRARWESDYESSRDGTIQVHRVETVSPTRLRVLMSFVSTQDVAKAPADLPVDCIAWRVVYPLQAEGGSLRVDFGTEGSSSQSAAC</sequence>
<organism evidence="2 3">
    <name type="scientific">Saccharothrix algeriensis</name>
    <dbReference type="NCBI Taxonomy" id="173560"/>
    <lineage>
        <taxon>Bacteria</taxon>
        <taxon>Bacillati</taxon>
        <taxon>Actinomycetota</taxon>
        <taxon>Actinomycetes</taxon>
        <taxon>Pseudonocardiales</taxon>
        <taxon>Pseudonocardiaceae</taxon>
        <taxon>Saccharothrix</taxon>
    </lineage>
</organism>
<dbReference type="AlphaFoldDB" id="A0A8T8I221"/>
<dbReference type="Proteomes" id="UP000671828">
    <property type="component" value="Chromosome"/>
</dbReference>
<dbReference type="SUPFAM" id="SSF54427">
    <property type="entry name" value="NTF2-like"/>
    <property type="match status" value="1"/>
</dbReference>
<proteinExistence type="predicted"/>
<dbReference type="RefSeq" id="WP_204841759.1">
    <property type="nucleotide sequence ID" value="NZ_JAFBCL010000001.1"/>
</dbReference>
<reference evidence="1 4" key="1">
    <citation type="submission" date="2021-01" db="EMBL/GenBank/DDBJ databases">
        <title>Sequencing the genomes of 1000 actinobacteria strains.</title>
        <authorList>
            <person name="Klenk H.-P."/>
        </authorList>
    </citation>
    <scope>NUCLEOTIDE SEQUENCE [LARGE SCALE GENOMIC DNA]</scope>
    <source>
        <strain evidence="1 4">DSM 44581</strain>
    </source>
</reference>
<accession>A0A8T8I221</accession>
<dbReference type="EMBL" id="CP072788">
    <property type="protein sequence ID" value="QTR04865.1"/>
    <property type="molecule type" value="Genomic_DNA"/>
</dbReference>
<evidence type="ECO:0000313" key="4">
    <source>
        <dbReference type="Proteomes" id="UP001195724"/>
    </source>
</evidence>
<keyword evidence="4" id="KW-1185">Reference proteome</keyword>
<dbReference type="Proteomes" id="UP001195724">
    <property type="component" value="Unassembled WGS sequence"/>
</dbReference>
<dbReference type="InterPro" id="IPR032710">
    <property type="entry name" value="NTF2-like_dom_sf"/>
</dbReference>
<gene>
    <name evidence="2" type="ORF">J7S33_08820</name>
    <name evidence="1" type="ORF">JOE68_001699</name>
</gene>
<reference evidence="2" key="2">
    <citation type="submission" date="2021-04" db="EMBL/GenBank/DDBJ databases">
        <title>Saccharothrix algeriensis WGS.</title>
        <authorList>
            <person name="Stuskova K."/>
            <person name="Hakalova E."/>
            <person name="Tebbal A.B."/>
            <person name="Eichmeier A."/>
        </authorList>
    </citation>
    <scope>NUCLEOTIDE SEQUENCE</scope>
    <source>
        <strain evidence="2">NRRL B-24137</strain>
    </source>
</reference>
<evidence type="ECO:0000313" key="2">
    <source>
        <dbReference type="EMBL" id="QTR04865.1"/>
    </source>
</evidence>
<evidence type="ECO:0000313" key="3">
    <source>
        <dbReference type="Proteomes" id="UP000671828"/>
    </source>
</evidence>
<protein>
    <submittedName>
        <fullName evidence="2">Uncharacterized protein</fullName>
    </submittedName>
</protein>